<evidence type="ECO:0000313" key="10">
    <source>
        <dbReference type="Proteomes" id="UP001207654"/>
    </source>
</evidence>
<dbReference type="CDD" id="cd07023">
    <property type="entry name" value="S49_Sppa_N_C"/>
    <property type="match status" value="1"/>
</dbReference>
<feature type="domain" description="Peptidase S49" evidence="8">
    <location>
        <begin position="368"/>
        <end position="519"/>
    </location>
</feature>
<dbReference type="InterPro" id="IPR047217">
    <property type="entry name" value="S49_SppA_67K_type_N"/>
</dbReference>
<evidence type="ECO:0000256" key="2">
    <source>
        <dbReference type="ARBA" id="ARBA00008683"/>
    </source>
</evidence>
<keyword evidence="10" id="KW-1185">Reference proteome</keyword>
<dbReference type="InterPro" id="IPR029045">
    <property type="entry name" value="ClpP/crotonase-like_dom_sf"/>
</dbReference>
<comment type="subcellular location">
    <subcellularLocation>
        <location evidence="1">Membrane</location>
    </subcellularLocation>
</comment>
<dbReference type="PANTHER" id="PTHR33209">
    <property type="entry name" value="PROTEASE 4"/>
    <property type="match status" value="1"/>
</dbReference>
<keyword evidence="6 7" id="KW-0472">Membrane</keyword>
<evidence type="ECO:0000256" key="7">
    <source>
        <dbReference type="SAM" id="Phobius"/>
    </source>
</evidence>
<dbReference type="Proteomes" id="UP001207654">
    <property type="component" value="Unassembled WGS sequence"/>
</dbReference>
<keyword evidence="4" id="KW-0378">Hydrolase</keyword>
<evidence type="ECO:0000259" key="8">
    <source>
        <dbReference type="Pfam" id="PF01343"/>
    </source>
</evidence>
<organism evidence="9 10">
    <name type="scientific">Archangium lansingense</name>
    <dbReference type="NCBI Taxonomy" id="2995310"/>
    <lineage>
        <taxon>Bacteria</taxon>
        <taxon>Pseudomonadati</taxon>
        <taxon>Myxococcota</taxon>
        <taxon>Myxococcia</taxon>
        <taxon>Myxococcales</taxon>
        <taxon>Cystobacterineae</taxon>
        <taxon>Archangiaceae</taxon>
        <taxon>Archangium</taxon>
    </lineage>
</organism>
<accession>A0ABT4APA7</accession>
<keyword evidence="7" id="KW-1133">Transmembrane helix</keyword>
<proteinExistence type="inferred from homology"/>
<dbReference type="InterPro" id="IPR002142">
    <property type="entry name" value="Peptidase_S49"/>
</dbReference>
<keyword evidence="5" id="KW-0720">Serine protease</keyword>
<dbReference type="EMBL" id="JAPNKA010000001">
    <property type="protein sequence ID" value="MCY1083525.1"/>
    <property type="molecule type" value="Genomic_DNA"/>
</dbReference>
<gene>
    <name evidence="9" type="primary">sppA</name>
    <name evidence="9" type="ORF">OV287_54715</name>
</gene>
<keyword evidence="7" id="KW-0812">Transmembrane</keyword>
<dbReference type="NCBIfam" id="TIGR00706">
    <property type="entry name" value="SppA_dom"/>
    <property type="match status" value="1"/>
</dbReference>
<dbReference type="SUPFAM" id="SSF52096">
    <property type="entry name" value="ClpP/crotonase"/>
    <property type="match status" value="2"/>
</dbReference>
<evidence type="ECO:0000256" key="3">
    <source>
        <dbReference type="ARBA" id="ARBA00022670"/>
    </source>
</evidence>
<evidence type="ECO:0000256" key="5">
    <source>
        <dbReference type="ARBA" id="ARBA00022825"/>
    </source>
</evidence>
<feature type="domain" description="Peptidase S49" evidence="8">
    <location>
        <begin position="114"/>
        <end position="269"/>
    </location>
</feature>
<keyword evidence="3" id="KW-0645">Protease</keyword>
<evidence type="ECO:0000256" key="6">
    <source>
        <dbReference type="ARBA" id="ARBA00023136"/>
    </source>
</evidence>
<dbReference type="PIRSF" id="PIRSF001217">
    <property type="entry name" value="Protease_4_SppA"/>
    <property type="match status" value="1"/>
</dbReference>
<dbReference type="InterPro" id="IPR004634">
    <property type="entry name" value="Pept_S49_pIV"/>
</dbReference>
<dbReference type="NCBIfam" id="TIGR00705">
    <property type="entry name" value="SppA_67K"/>
    <property type="match status" value="1"/>
</dbReference>
<dbReference type="InterPro" id="IPR047272">
    <property type="entry name" value="S49_SppA_C"/>
</dbReference>
<feature type="transmembrane region" description="Helical" evidence="7">
    <location>
        <begin position="7"/>
        <end position="31"/>
    </location>
</feature>
<sequence length="600" mass="64482">MKRFFIGSLAVVGGLSIFFFGGLIVLLILGASSKPGVPEQVVLELELDERLVEYVPEDSLASAFGSEQLTVRDVVDALEKAGGDERVKGLVVKVNGPPGSTAVVQELRDAVKAFRATGKKAVAYADTFGETGNAMGGYYLASAFDEVYVQPSGELSITGLAIETPFARDALAKLGVKPRMSKRHEYKAAVNTYLEQTYTEPHREETERFLTSLFGQMVKGVAEGRGLSEEQVKAAVDAAPLQGSEALEAKLVDGLLYRDEVYAKVKEAAGEGAHLLYLEKYLERAGRPNQGGLTTPTVALIYGAGEIARGQSRANPMSGDVTVGSDTVAAAFRKAVEDSRVKAIVFRVDSPGGSYVASDTVRREVQRAREKGKPVIVTMGTYAASGGYFVAMDADKIVAQPGTLTGSIGVYNGKMVTAEFWEKLGVNWEALGVGKNATMYSSDAEFTPEQHAKNEASLDRVYADFTSRAAAGRKMPLEKMQEVAKGRVWTGEDAKERGLVDELGGFPMALKLAKEAAKLEGPVRVEVFPRKKGAAEVLSSMLGEKQGENSEDEAAGVRMTAPWQPVLEQTRALYRLGTQLGVVGEERRQVLSAPVPDTTW</sequence>
<protein>
    <submittedName>
        <fullName evidence="9">Signal peptide peptidase SppA</fullName>
    </submittedName>
</protein>
<dbReference type="Gene3D" id="3.90.226.10">
    <property type="entry name" value="2-enoyl-CoA Hydratase, Chain A, domain 1"/>
    <property type="match status" value="3"/>
</dbReference>
<comment type="similarity">
    <text evidence="2">Belongs to the peptidase S49 family.</text>
</comment>
<name>A0ABT4APA7_9BACT</name>
<evidence type="ECO:0000256" key="1">
    <source>
        <dbReference type="ARBA" id="ARBA00004370"/>
    </source>
</evidence>
<dbReference type="InterPro" id="IPR004635">
    <property type="entry name" value="Pept_S49_SppA"/>
</dbReference>
<dbReference type="PANTHER" id="PTHR33209:SF1">
    <property type="entry name" value="PEPTIDASE S49 DOMAIN-CONTAINING PROTEIN"/>
    <property type="match status" value="1"/>
</dbReference>
<dbReference type="RefSeq" id="WP_267542051.1">
    <property type="nucleotide sequence ID" value="NZ_JAPNKA010000001.1"/>
</dbReference>
<evidence type="ECO:0000256" key="4">
    <source>
        <dbReference type="ARBA" id="ARBA00022801"/>
    </source>
</evidence>
<dbReference type="Pfam" id="PF01343">
    <property type="entry name" value="Peptidase_S49"/>
    <property type="match status" value="2"/>
</dbReference>
<evidence type="ECO:0000313" key="9">
    <source>
        <dbReference type="EMBL" id="MCY1083525.1"/>
    </source>
</evidence>
<reference evidence="9 10" key="1">
    <citation type="submission" date="2022-11" db="EMBL/GenBank/DDBJ databases">
        <title>Minimal conservation of predation-associated metabolite biosynthetic gene clusters underscores biosynthetic potential of Myxococcota including descriptions for ten novel species: Archangium lansinium sp. nov., Myxococcus landrumus sp. nov., Nannocystis bai.</title>
        <authorList>
            <person name="Ahearne A."/>
            <person name="Stevens C."/>
            <person name="Phillips K."/>
        </authorList>
    </citation>
    <scope>NUCLEOTIDE SEQUENCE [LARGE SCALE GENOMIC DNA]</scope>
    <source>
        <strain evidence="9 10">MIWBW</strain>
    </source>
</reference>
<comment type="caution">
    <text evidence="9">The sequence shown here is derived from an EMBL/GenBank/DDBJ whole genome shotgun (WGS) entry which is preliminary data.</text>
</comment>
<dbReference type="CDD" id="cd07018">
    <property type="entry name" value="S49_SppA_67K_type"/>
    <property type="match status" value="1"/>
</dbReference>